<proteinExistence type="predicted"/>
<dbReference type="EMBL" id="LAZR01040458">
    <property type="protein sequence ID" value="KKL14437.1"/>
    <property type="molecule type" value="Genomic_DNA"/>
</dbReference>
<evidence type="ECO:0000313" key="1">
    <source>
        <dbReference type="EMBL" id="KKL14437.1"/>
    </source>
</evidence>
<gene>
    <name evidence="1" type="ORF">LCGC14_2515700</name>
</gene>
<dbReference type="AlphaFoldDB" id="A0A0F9BKT7"/>
<comment type="caution">
    <text evidence="1">The sequence shown here is derived from an EMBL/GenBank/DDBJ whole genome shotgun (WGS) entry which is preliminary data.</text>
</comment>
<accession>A0A0F9BKT7</accession>
<organism evidence="1">
    <name type="scientific">marine sediment metagenome</name>
    <dbReference type="NCBI Taxonomy" id="412755"/>
    <lineage>
        <taxon>unclassified sequences</taxon>
        <taxon>metagenomes</taxon>
        <taxon>ecological metagenomes</taxon>
    </lineage>
</organism>
<name>A0A0F9BKT7_9ZZZZ</name>
<reference evidence="1" key="1">
    <citation type="journal article" date="2015" name="Nature">
        <title>Complex archaea that bridge the gap between prokaryotes and eukaryotes.</title>
        <authorList>
            <person name="Spang A."/>
            <person name="Saw J.H."/>
            <person name="Jorgensen S.L."/>
            <person name="Zaremba-Niedzwiedzka K."/>
            <person name="Martijn J."/>
            <person name="Lind A.E."/>
            <person name="van Eijk R."/>
            <person name="Schleper C."/>
            <person name="Guy L."/>
            <person name="Ettema T.J."/>
        </authorList>
    </citation>
    <scope>NUCLEOTIDE SEQUENCE</scope>
</reference>
<feature type="non-terminal residue" evidence="1">
    <location>
        <position position="301"/>
    </location>
</feature>
<sequence length="301" mass="29403">MQVPLRNRGLLFASGTVVPSSVDGYQTGCIFQQTDGGAGAALYVNEGSVTSCTFNAITGGAGGTTLDSLTDISVSLSYGSGAILVADGNSFEEKALSGDATLDSAGALTIAALAVDTAELAAGAVETGKIVGIASGKILIGVDGTSSNNTTVLLSGDVTMSNAGVVTIASGAVEDSMIEGLANGAIIVGSDGTPGGNTKVTVTGDIAMDSSGVTTWGGADIDLGSSGAVGSVDIFPTTASRGKLAFLATNTSSGDHTLTITNAAHDGAYTYTIPDATASTTFLMAVGGQSPVFTNVYAGAD</sequence>
<protein>
    <submittedName>
        <fullName evidence="1">Uncharacterized protein</fullName>
    </submittedName>
</protein>